<dbReference type="InterPro" id="IPR050493">
    <property type="entry name" value="FAD-dep_Monooxygenase_BioMet"/>
</dbReference>
<comment type="similarity">
    <text evidence="1">Belongs to the paxM FAD-dependent monooxygenase family.</text>
</comment>
<keyword evidence="6" id="KW-0732">Signal</keyword>
<gene>
    <name evidence="8" type="ORF">DACRYDRAFT_22393</name>
</gene>
<dbReference type="GeneID" id="63687837"/>
<dbReference type="SUPFAM" id="SSF51905">
    <property type="entry name" value="FAD/NAD(P)-binding domain"/>
    <property type="match status" value="1"/>
</dbReference>
<evidence type="ECO:0000256" key="1">
    <source>
        <dbReference type="ARBA" id="ARBA00007992"/>
    </source>
</evidence>
<dbReference type="AlphaFoldDB" id="M5FZQ3"/>
<feature type="chain" id="PRO_5004067339" evidence="6">
    <location>
        <begin position="17"/>
        <end position="284"/>
    </location>
</feature>
<protein>
    <submittedName>
        <fullName evidence="8">FAD/NADP-binding domain-containing protein</fullName>
    </submittedName>
</protein>
<dbReference type="InterPro" id="IPR036188">
    <property type="entry name" value="FAD/NAD-bd_sf"/>
</dbReference>
<evidence type="ECO:0000256" key="4">
    <source>
        <dbReference type="ARBA" id="ARBA00023002"/>
    </source>
</evidence>
<dbReference type="EMBL" id="JH795863">
    <property type="protein sequence ID" value="EJU01989.1"/>
    <property type="molecule type" value="Genomic_DNA"/>
</dbReference>
<keyword evidence="4" id="KW-0560">Oxidoreductase</keyword>
<dbReference type="HOGENOM" id="CLU_009665_19_5_1"/>
<dbReference type="Pfam" id="PF01494">
    <property type="entry name" value="FAD_binding_3"/>
    <property type="match status" value="1"/>
</dbReference>
<feature type="domain" description="FAD-binding" evidence="7">
    <location>
        <begin position="2"/>
        <end position="169"/>
    </location>
</feature>
<keyword evidence="3" id="KW-0274">FAD</keyword>
<dbReference type="InterPro" id="IPR002938">
    <property type="entry name" value="FAD-bd"/>
</dbReference>
<keyword evidence="9" id="KW-1185">Reference proteome</keyword>
<keyword evidence="5" id="KW-0503">Monooxygenase</keyword>
<reference evidence="8 9" key="1">
    <citation type="journal article" date="2012" name="Science">
        <title>The Paleozoic origin of enzymatic lignin decomposition reconstructed from 31 fungal genomes.</title>
        <authorList>
            <person name="Floudas D."/>
            <person name="Binder M."/>
            <person name="Riley R."/>
            <person name="Barry K."/>
            <person name="Blanchette R.A."/>
            <person name="Henrissat B."/>
            <person name="Martinez A.T."/>
            <person name="Otillar R."/>
            <person name="Spatafora J.W."/>
            <person name="Yadav J.S."/>
            <person name="Aerts A."/>
            <person name="Benoit I."/>
            <person name="Boyd A."/>
            <person name="Carlson A."/>
            <person name="Copeland A."/>
            <person name="Coutinho P.M."/>
            <person name="de Vries R.P."/>
            <person name="Ferreira P."/>
            <person name="Findley K."/>
            <person name="Foster B."/>
            <person name="Gaskell J."/>
            <person name="Glotzer D."/>
            <person name="Gorecki P."/>
            <person name="Heitman J."/>
            <person name="Hesse C."/>
            <person name="Hori C."/>
            <person name="Igarashi K."/>
            <person name="Jurgens J.A."/>
            <person name="Kallen N."/>
            <person name="Kersten P."/>
            <person name="Kohler A."/>
            <person name="Kuees U."/>
            <person name="Kumar T.K.A."/>
            <person name="Kuo A."/>
            <person name="LaButti K."/>
            <person name="Larrondo L.F."/>
            <person name="Lindquist E."/>
            <person name="Ling A."/>
            <person name="Lombard V."/>
            <person name="Lucas S."/>
            <person name="Lundell T."/>
            <person name="Martin R."/>
            <person name="McLaughlin D.J."/>
            <person name="Morgenstern I."/>
            <person name="Morin E."/>
            <person name="Murat C."/>
            <person name="Nagy L.G."/>
            <person name="Nolan M."/>
            <person name="Ohm R.A."/>
            <person name="Patyshakuliyeva A."/>
            <person name="Rokas A."/>
            <person name="Ruiz-Duenas F.J."/>
            <person name="Sabat G."/>
            <person name="Salamov A."/>
            <person name="Samejima M."/>
            <person name="Schmutz J."/>
            <person name="Slot J.C."/>
            <person name="St John F."/>
            <person name="Stenlid J."/>
            <person name="Sun H."/>
            <person name="Sun S."/>
            <person name="Syed K."/>
            <person name="Tsang A."/>
            <person name="Wiebenga A."/>
            <person name="Young D."/>
            <person name="Pisabarro A."/>
            <person name="Eastwood D.C."/>
            <person name="Martin F."/>
            <person name="Cullen D."/>
            <person name="Grigoriev I.V."/>
            <person name="Hibbett D.S."/>
        </authorList>
    </citation>
    <scope>NUCLEOTIDE SEQUENCE [LARGE SCALE GENOMIC DNA]</scope>
    <source>
        <strain evidence="8 9">DJM-731 SS1</strain>
    </source>
</reference>
<dbReference type="OrthoDB" id="47494at2759"/>
<dbReference type="Proteomes" id="UP000030653">
    <property type="component" value="Unassembled WGS sequence"/>
</dbReference>
<accession>M5FZQ3</accession>
<dbReference type="GO" id="GO:0071949">
    <property type="term" value="F:FAD binding"/>
    <property type="evidence" value="ECO:0007669"/>
    <property type="project" value="InterPro"/>
</dbReference>
<sequence>MKVLIIGAGIAGPVLAMVLKHKGFEPVIYERYASVPAGGLALALSAQSFKVLNIIGLADEAVELGVQTDGFVQRSEITGQILQERSGRQPILRGQTGWPMTVTLRSKYCDFIVKKAEQRSIPIHWSKKLVDVKQDDDKVIAVFEDGTTDEGDLLVGCDGLHSKVRDALFGKTPAEYTGVVVIGGWTPYTNELHPTGQLTSLSVFGRGCHFFSSPTAEKYFWAVTMPAEAEMLEDWRMAGKLQIGDALASVPATTWSGDTGRIISGSDEVIRFGLYLRPIPPRLA</sequence>
<keyword evidence="2" id="KW-0285">Flavoprotein</keyword>
<proteinExistence type="inferred from homology"/>
<organism evidence="8 9">
    <name type="scientific">Dacryopinax primogenitus (strain DJM 731)</name>
    <name type="common">Brown rot fungus</name>
    <dbReference type="NCBI Taxonomy" id="1858805"/>
    <lineage>
        <taxon>Eukaryota</taxon>
        <taxon>Fungi</taxon>
        <taxon>Dikarya</taxon>
        <taxon>Basidiomycota</taxon>
        <taxon>Agaricomycotina</taxon>
        <taxon>Dacrymycetes</taxon>
        <taxon>Dacrymycetales</taxon>
        <taxon>Dacrymycetaceae</taxon>
        <taxon>Dacryopinax</taxon>
    </lineage>
</organism>
<dbReference type="RefSeq" id="XP_040628886.1">
    <property type="nucleotide sequence ID" value="XM_040772775.1"/>
</dbReference>
<evidence type="ECO:0000313" key="8">
    <source>
        <dbReference type="EMBL" id="EJU01989.1"/>
    </source>
</evidence>
<dbReference type="Gene3D" id="3.50.50.60">
    <property type="entry name" value="FAD/NAD(P)-binding domain"/>
    <property type="match status" value="1"/>
</dbReference>
<evidence type="ECO:0000256" key="6">
    <source>
        <dbReference type="SAM" id="SignalP"/>
    </source>
</evidence>
<dbReference type="PANTHER" id="PTHR13789:SF309">
    <property type="entry name" value="PUTATIVE (AFU_ORTHOLOGUE AFUA_6G14510)-RELATED"/>
    <property type="match status" value="1"/>
</dbReference>
<evidence type="ECO:0000256" key="2">
    <source>
        <dbReference type="ARBA" id="ARBA00022630"/>
    </source>
</evidence>
<evidence type="ECO:0000256" key="5">
    <source>
        <dbReference type="ARBA" id="ARBA00023033"/>
    </source>
</evidence>
<dbReference type="GO" id="GO:0004497">
    <property type="term" value="F:monooxygenase activity"/>
    <property type="evidence" value="ECO:0007669"/>
    <property type="project" value="UniProtKB-KW"/>
</dbReference>
<dbReference type="STRING" id="1858805.M5FZQ3"/>
<evidence type="ECO:0000313" key="9">
    <source>
        <dbReference type="Proteomes" id="UP000030653"/>
    </source>
</evidence>
<dbReference type="PRINTS" id="PR00420">
    <property type="entry name" value="RNGMNOXGNASE"/>
</dbReference>
<name>M5FZQ3_DACPD</name>
<feature type="signal peptide" evidence="6">
    <location>
        <begin position="1"/>
        <end position="16"/>
    </location>
</feature>
<dbReference type="OMA" id="AIRCEER"/>
<dbReference type="PANTHER" id="PTHR13789">
    <property type="entry name" value="MONOOXYGENASE"/>
    <property type="match status" value="1"/>
</dbReference>
<evidence type="ECO:0000256" key="3">
    <source>
        <dbReference type="ARBA" id="ARBA00022827"/>
    </source>
</evidence>
<evidence type="ECO:0000259" key="7">
    <source>
        <dbReference type="Pfam" id="PF01494"/>
    </source>
</evidence>